<evidence type="ECO:0000256" key="4">
    <source>
        <dbReference type="ARBA" id="ARBA00022679"/>
    </source>
</evidence>
<keyword evidence="7" id="KW-1185">Reference proteome</keyword>
<gene>
    <name evidence="6" type="ORF">ERS672216_00122</name>
</gene>
<evidence type="ECO:0000313" key="6">
    <source>
        <dbReference type="EMBL" id="CZE45960.1"/>
    </source>
</evidence>
<keyword evidence="3" id="KW-0328">Glycosyltransferase</keyword>
<keyword evidence="5" id="KW-0472">Membrane</keyword>
<dbReference type="NCBIfam" id="TIGR04283">
    <property type="entry name" value="glyco_like_mftF"/>
    <property type="match status" value="1"/>
</dbReference>
<dbReference type="GO" id="GO:0005886">
    <property type="term" value="C:plasma membrane"/>
    <property type="evidence" value="ECO:0007669"/>
    <property type="project" value="UniProtKB-SubCell"/>
</dbReference>
<evidence type="ECO:0000256" key="2">
    <source>
        <dbReference type="ARBA" id="ARBA00022475"/>
    </source>
</evidence>
<protein>
    <submittedName>
        <fullName evidence="6">Transferase 2, rSAM/selenodomain-associated</fullName>
    </submittedName>
</protein>
<reference evidence="6 7" key="1">
    <citation type="submission" date="2016-02" db="EMBL/GenBank/DDBJ databases">
        <authorList>
            <consortium name="Pathogen Informatics"/>
        </authorList>
    </citation>
    <scope>NUCLEOTIDE SEQUENCE [LARGE SCALE GENOMIC DNA]</scope>
    <source>
        <strain evidence="6 7">RC20</strain>
    </source>
</reference>
<dbReference type="OrthoDB" id="5291101at2"/>
<dbReference type="CDD" id="cd02522">
    <property type="entry name" value="GT_2_like_a"/>
    <property type="match status" value="1"/>
</dbReference>
<organism evidence="6 7">
    <name type="scientific">Campylobacter geochelonis</name>
    <dbReference type="NCBI Taxonomy" id="1780362"/>
    <lineage>
        <taxon>Bacteria</taxon>
        <taxon>Pseudomonadati</taxon>
        <taxon>Campylobacterota</taxon>
        <taxon>Epsilonproteobacteria</taxon>
        <taxon>Campylobacterales</taxon>
        <taxon>Campylobacteraceae</taxon>
        <taxon>Campylobacter</taxon>
    </lineage>
</organism>
<comment type="subcellular location">
    <subcellularLocation>
        <location evidence="1">Cell membrane</location>
    </subcellularLocation>
</comment>
<evidence type="ECO:0000256" key="5">
    <source>
        <dbReference type="ARBA" id="ARBA00023136"/>
    </source>
</evidence>
<keyword evidence="4 6" id="KW-0808">Transferase</keyword>
<dbReference type="SUPFAM" id="SSF53448">
    <property type="entry name" value="Nucleotide-diphospho-sugar transferases"/>
    <property type="match status" value="1"/>
</dbReference>
<dbReference type="InterPro" id="IPR029044">
    <property type="entry name" value="Nucleotide-diphossugar_trans"/>
</dbReference>
<dbReference type="Proteomes" id="UP000069632">
    <property type="component" value="Unassembled WGS sequence"/>
</dbReference>
<keyword evidence="2" id="KW-1003">Cell membrane</keyword>
<evidence type="ECO:0000313" key="7">
    <source>
        <dbReference type="Proteomes" id="UP000069632"/>
    </source>
</evidence>
<proteinExistence type="predicted"/>
<evidence type="ECO:0000256" key="3">
    <source>
        <dbReference type="ARBA" id="ARBA00022676"/>
    </source>
</evidence>
<sequence>MAVSIIVPVYQEPNLNAFLAQFKSLKGEFELILVTCEELNLSGNFKLLKSQKGRAVQQNCGANAARYENLWFLHADSAFQEDSVLHIENSLLTSDVGCFELEFDDKSWLMKVCASLSNLRVKVRNIAFGDQGIFIKKELFEKIGGFSQLPIMEDYELSLRLRKYTFKLLPAKITTSARRFHKFGVLKTIAKMQLAQLKFRLNYDIEKIAKSYNEA</sequence>
<dbReference type="PANTHER" id="PTHR43646">
    <property type="entry name" value="GLYCOSYLTRANSFERASE"/>
    <property type="match status" value="1"/>
</dbReference>
<dbReference type="RefSeq" id="WP_075493748.1">
    <property type="nucleotide sequence ID" value="NZ_CP053844.1"/>
</dbReference>
<accession>A0A128EAG1</accession>
<dbReference type="EMBL" id="FIZP01000001">
    <property type="protein sequence ID" value="CZE45960.1"/>
    <property type="molecule type" value="Genomic_DNA"/>
</dbReference>
<evidence type="ECO:0000256" key="1">
    <source>
        <dbReference type="ARBA" id="ARBA00004236"/>
    </source>
</evidence>
<dbReference type="Gene3D" id="3.90.550.10">
    <property type="entry name" value="Spore Coat Polysaccharide Biosynthesis Protein SpsA, Chain A"/>
    <property type="match status" value="1"/>
</dbReference>
<dbReference type="GO" id="GO:0016757">
    <property type="term" value="F:glycosyltransferase activity"/>
    <property type="evidence" value="ECO:0007669"/>
    <property type="project" value="UniProtKB-KW"/>
</dbReference>
<dbReference type="InterPro" id="IPR026461">
    <property type="entry name" value="Trfase_2_rSAM/seldom_assoc"/>
</dbReference>
<dbReference type="AlphaFoldDB" id="A0A128EAG1"/>
<name>A0A128EAG1_9BACT</name>
<dbReference type="PANTHER" id="PTHR43646:SF2">
    <property type="entry name" value="GLYCOSYLTRANSFERASE 2-LIKE DOMAIN-CONTAINING PROTEIN"/>
    <property type="match status" value="1"/>
</dbReference>